<dbReference type="Proteomes" id="UP000005566">
    <property type="component" value="Unassembled WGS sequence"/>
</dbReference>
<dbReference type="Pfam" id="PF04784">
    <property type="entry name" value="DUF547"/>
    <property type="match status" value="1"/>
</dbReference>
<organism evidence="2 3">
    <name type="scientific">Flavobacterium frigoris (strain PS1)</name>
    <dbReference type="NCBI Taxonomy" id="1086011"/>
    <lineage>
        <taxon>Bacteria</taxon>
        <taxon>Pseudomonadati</taxon>
        <taxon>Bacteroidota</taxon>
        <taxon>Flavobacteriia</taxon>
        <taxon>Flavobacteriales</taxon>
        <taxon>Flavobacteriaceae</taxon>
        <taxon>Flavobacterium</taxon>
    </lineage>
</organism>
<feature type="domain" description="DUF547" evidence="1">
    <location>
        <begin position="48"/>
        <end position="106"/>
    </location>
</feature>
<keyword evidence="3" id="KW-1185">Reference proteome</keyword>
<dbReference type="RefSeq" id="WP_007136875.1">
    <property type="nucleotide sequence ID" value="NZ_AHKF01000010.1"/>
</dbReference>
<comment type="caution">
    <text evidence="2">The sequence shown here is derived from an EMBL/GenBank/DDBJ whole genome shotgun (WGS) entry which is preliminary data.</text>
</comment>
<evidence type="ECO:0000259" key="1">
    <source>
        <dbReference type="Pfam" id="PF04784"/>
    </source>
</evidence>
<gene>
    <name evidence="2" type="ORF">HJ01_00698</name>
</gene>
<evidence type="ECO:0000313" key="3">
    <source>
        <dbReference type="Proteomes" id="UP000005566"/>
    </source>
</evidence>
<reference evidence="2 3" key="1">
    <citation type="journal article" date="2014" name="Acta Crystallogr. D">
        <title>Structure-based characterization and antifreeze properties of a hyperactive ice-binding protein from the Antarctic bacterium Flavobacterium frigoris PS1.</title>
        <authorList>
            <person name="Do H."/>
            <person name="Kim S.J."/>
            <person name="Kim H.J."/>
            <person name="Lee J.H."/>
        </authorList>
    </citation>
    <scope>NUCLEOTIDE SEQUENCE [LARGE SCALE GENOMIC DNA]</scope>
    <source>
        <strain evidence="2 3">PS1</strain>
    </source>
</reference>
<dbReference type="STRING" id="1086011.HJ01_00698"/>
<evidence type="ECO:0000313" key="2">
    <source>
        <dbReference type="EMBL" id="EIA10016.1"/>
    </source>
</evidence>
<dbReference type="PATRIC" id="fig|1086011.3.peg.686"/>
<dbReference type="AlphaFoldDB" id="H7FNM7"/>
<proteinExistence type="predicted"/>
<dbReference type="InterPro" id="IPR006869">
    <property type="entry name" value="DUF547"/>
</dbReference>
<dbReference type="EMBL" id="AHKF01000010">
    <property type="protein sequence ID" value="EIA10016.1"/>
    <property type="molecule type" value="Genomic_DNA"/>
</dbReference>
<sequence>MVSGMANFPVQLSESILLHAQVGQDSCSLRRELYFIKKDKLEMYLSTDQLKCVFWVNIYNAYSLIMADEGVQTAEAYKRKRIKVAHTAFSLDDIEFKILRINDRNPLYKFIDNLFCCSYIRKLAVKEVDYSLQSMLDRTALAKGLSKYRSSI</sequence>
<protein>
    <recommendedName>
        <fullName evidence="1">DUF547 domain-containing protein</fullName>
    </recommendedName>
</protein>
<name>H7FNM7_FLAFP</name>
<accession>H7FNM7</accession>
<dbReference type="OrthoDB" id="526867at2"/>